<dbReference type="GO" id="GO:0005096">
    <property type="term" value="F:GTPase activator activity"/>
    <property type="evidence" value="ECO:0007669"/>
    <property type="project" value="InterPro"/>
</dbReference>
<sequence length="379" mass="42254">MQNLDLLFRALGIGQPQRKDGLASKTHVDLYDYGLSGQQGAEVVLQQIRLTPHITHINLGHNPLGDLGLSMIIDFLCLNQHLDIEELNLNGCGINDLGLSIISRYVQDNMALRKLFLANNNISGSSTSTKAFAMALNHSRVQAVYLANNERLSDKFIVHFLGHLNAPYLRELHLSKAGLTRSSLPALNKYLTSPACYGLRGLHLNANHLSNKGLKDLVQSLLTGNTTLSRMEVFANSLENDSQESGDEASLSETATAALQLALERNAVRLRRVEYESRELLITARALLLAREPKTMLPVHNPSGFPWRRLVPELQHYILRFLHATLSDAQHTRVCNYASNTASLPVLFTSYVNNPRSRQEWIEDYLLAVGCNRFEGRPA</sequence>
<dbReference type="InterPro" id="IPR032675">
    <property type="entry name" value="LRR_dom_sf"/>
</dbReference>
<dbReference type="GO" id="GO:0048471">
    <property type="term" value="C:perinuclear region of cytoplasm"/>
    <property type="evidence" value="ECO:0007669"/>
    <property type="project" value="TreeGrafter"/>
</dbReference>
<name>A0A0B7FLX0_THACB</name>
<organism evidence="1 2">
    <name type="scientific">Thanatephorus cucumeris (strain AG1-IB / isolate 7/3/14)</name>
    <name type="common">Lettuce bottom rot fungus</name>
    <name type="synonym">Rhizoctonia solani</name>
    <dbReference type="NCBI Taxonomy" id="1108050"/>
    <lineage>
        <taxon>Eukaryota</taxon>
        <taxon>Fungi</taxon>
        <taxon>Dikarya</taxon>
        <taxon>Basidiomycota</taxon>
        <taxon>Agaricomycotina</taxon>
        <taxon>Agaricomycetes</taxon>
        <taxon>Cantharellales</taxon>
        <taxon>Ceratobasidiaceae</taxon>
        <taxon>Rhizoctonia</taxon>
        <taxon>Rhizoctonia solani AG-1</taxon>
    </lineage>
</organism>
<keyword evidence="2" id="KW-1185">Reference proteome</keyword>
<dbReference type="InterPro" id="IPR027038">
    <property type="entry name" value="RanGap"/>
</dbReference>
<dbReference type="GO" id="GO:0005634">
    <property type="term" value="C:nucleus"/>
    <property type="evidence" value="ECO:0007669"/>
    <property type="project" value="TreeGrafter"/>
</dbReference>
<dbReference type="AlphaFoldDB" id="A0A0B7FLX0"/>
<protein>
    <submittedName>
        <fullName evidence="1">Uncharacterized protein</fullName>
    </submittedName>
</protein>
<evidence type="ECO:0000313" key="2">
    <source>
        <dbReference type="Proteomes" id="UP000059188"/>
    </source>
</evidence>
<dbReference type="InterPro" id="IPR001611">
    <property type="entry name" value="Leu-rich_rpt"/>
</dbReference>
<dbReference type="GO" id="GO:0005829">
    <property type="term" value="C:cytosol"/>
    <property type="evidence" value="ECO:0007669"/>
    <property type="project" value="TreeGrafter"/>
</dbReference>
<dbReference type="Proteomes" id="UP000059188">
    <property type="component" value="Unassembled WGS sequence"/>
</dbReference>
<dbReference type="SUPFAM" id="SSF52047">
    <property type="entry name" value="RNI-like"/>
    <property type="match status" value="1"/>
</dbReference>
<dbReference type="EMBL" id="LN679102">
    <property type="protein sequence ID" value="CEL57929.1"/>
    <property type="molecule type" value="Genomic_DNA"/>
</dbReference>
<dbReference type="STRING" id="1108050.A0A0B7FLX0"/>
<dbReference type="GO" id="GO:0031267">
    <property type="term" value="F:small GTPase binding"/>
    <property type="evidence" value="ECO:0007669"/>
    <property type="project" value="TreeGrafter"/>
</dbReference>
<proteinExistence type="predicted"/>
<dbReference type="Gene3D" id="3.80.10.10">
    <property type="entry name" value="Ribonuclease Inhibitor"/>
    <property type="match status" value="1"/>
</dbReference>
<accession>A0A0B7FLX0</accession>
<evidence type="ECO:0000313" key="1">
    <source>
        <dbReference type="EMBL" id="CEL57929.1"/>
    </source>
</evidence>
<reference evidence="1 2" key="1">
    <citation type="submission" date="2014-11" db="EMBL/GenBank/DDBJ databases">
        <authorList>
            <person name="Wibberg Daniel"/>
        </authorList>
    </citation>
    <scope>NUCLEOTIDE SEQUENCE [LARGE SCALE GENOMIC DNA]</scope>
    <source>
        <strain evidence="1">Rhizoctonia solani AG1-IB 7/3/14</strain>
    </source>
</reference>
<dbReference type="GO" id="GO:0006913">
    <property type="term" value="P:nucleocytoplasmic transport"/>
    <property type="evidence" value="ECO:0007669"/>
    <property type="project" value="TreeGrafter"/>
</dbReference>
<dbReference type="OrthoDB" id="120976at2759"/>
<dbReference type="PANTHER" id="PTHR24113">
    <property type="entry name" value="RAN GTPASE-ACTIVATING PROTEIN 1"/>
    <property type="match status" value="1"/>
</dbReference>
<dbReference type="PANTHER" id="PTHR24113:SF15">
    <property type="entry name" value="NACHT DOMAIN-CONTAINING PROTEIN"/>
    <property type="match status" value="1"/>
</dbReference>
<gene>
    <name evidence="1" type="ORF">RSOLAG1IB_02674</name>
</gene>
<dbReference type="Pfam" id="PF13516">
    <property type="entry name" value="LRR_6"/>
    <property type="match status" value="2"/>
</dbReference>